<evidence type="ECO:0000313" key="2">
    <source>
        <dbReference type="Proteomes" id="UP000887013"/>
    </source>
</evidence>
<protein>
    <submittedName>
        <fullName evidence="1">Uncharacterized protein</fullName>
    </submittedName>
</protein>
<accession>A0A8X6PL08</accession>
<reference evidence="1" key="1">
    <citation type="submission" date="2020-08" db="EMBL/GenBank/DDBJ databases">
        <title>Multicomponent nature underlies the extraordinary mechanical properties of spider dragline silk.</title>
        <authorList>
            <person name="Kono N."/>
            <person name="Nakamura H."/>
            <person name="Mori M."/>
            <person name="Yoshida Y."/>
            <person name="Ohtoshi R."/>
            <person name="Malay A.D."/>
            <person name="Moran D.A.P."/>
            <person name="Tomita M."/>
            <person name="Numata K."/>
            <person name="Arakawa K."/>
        </authorList>
    </citation>
    <scope>NUCLEOTIDE SEQUENCE</scope>
</reference>
<feature type="non-terminal residue" evidence="1">
    <location>
        <position position="1"/>
    </location>
</feature>
<proteinExistence type="predicted"/>
<organism evidence="1 2">
    <name type="scientific">Nephila pilipes</name>
    <name type="common">Giant wood spider</name>
    <name type="synonym">Nephila maculata</name>
    <dbReference type="NCBI Taxonomy" id="299642"/>
    <lineage>
        <taxon>Eukaryota</taxon>
        <taxon>Metazoa</taxon>
        <taxon>Ecdysozoa</taxon>
        <taxon>Arthropoda</taxon>
        <taxon>Chelicerata</taxon>
        <taxon>Arachnida</taxon>
        <taxon>Araneae</taxon>
        <taxon>Araneomorphae</taxon>
        <taxon>Entelegynae</taxon>
        <taxon>Araneoidea</taxon>
        <taxon>Nephilidae</taxon>
        <taxon>Nephila</taxon>
    </lineage>
</organism>
<keyword evidence="2" id="KW-1185">Reference proteome</keyword>
<dbReference type="AlphaFoldDB" id="A0A8X6PL08"/>
<sequence>STEKTLADFGLYIDCSSSS</sequence>
<evidence type="ECO:0000313" key="1">
    <source>
        <dbReference type="EMBL" id="GFT69578.1"/>
    </source>
</evidence>
<dbReference type="Proteomes" id="UP000887013">
    <property type="component" value="Unassembled WGS sequence"/>
</dbReference>
<name>A0A8X6PL08_NEPPI</name>
<gene>
    <name evidence="1" type="ORF">NPIL_695321</name>
</gene>
<dbReference type="EMBL" id="BMAW01116192">
    <property type="protein sequence ID" value="GFT69578.1"/>
    <property type="molecule type" value="Genomic_DNA"/>
</dbReference>
<comment type="caution">
    <text evidence="1">The sequence shown here is derived from an EMBL/GenBank/DDBJ whole genome shotgun (WGS) entry which is preliminary data.</text>
</comment>